<comment type="caution">
    <text evidence="8">The sequence shown here is derived from an EMBL/GenBank/DDBJ whole genome shotgun (WGS) entry which is preliminary data.</text>
</comment>
<dbReference type="SUPFAM" id="SSF51011">
    <property type="entry name" value="Glycosyl hydrolase domain"/>
    <property type="match status" value="1"/>
</dbReference>
<evidence type="ECO:0000313" key="9">
    <source>
        <dbReference type="Proteomes" id="UP000603865"/>
    </source>
</evidence>
<dbReference type="GO" id="GO:0004553">
    <property type="term" value="F:hydrolase activity, hydrolyzing O-glycosyl compounds"/>
    <property type="evidence" value="ECO:0007669"/>
    <property type="project" value="InterPro"/>
</dbReference>
<evidence type="ECO:0000259" key="4">
    <source>
        <dbReference type="Pfam" id="PF01055"/>
    </source>
</evidence>
<evidence type="ECO:0000256" key="2">
    <source>
        <dbReference type="RuleBase" id="RU361185"/>
    </source>
</evidence>
<dbReference type="PANTHER" id="PTHR43863:SF2">
    <property type="entry name" value="MALTASE-GLUCOAMYLASE"/>
    <property type="match status" value="1"/>
</dbReference>
<organism evidence="8 9">
    <name type="scientific">Deinococcus ruber</name>
    <dbReference type="NCBI Taxonomy" id="1848197"/>
    <lineage>
        <taxon>Bacteria</taxon>
        <taxon>Thermotogati</taxon>
        <taxon>Deinococcota</taxon>
        <taxon>Deinococci</taxon>
        <taxon>Deinococcales</taxon>
        <taxon>Deinococcaceae</taxon>
        <taxon>Deinococcus</taxon>
    </lineage>
</organism>
<dbReference type="InterPro" id="IPR055242">
    <property type="entry name" value="Lmo2446-like_N"/>
</dbReference>
<protein>
    <recommendedName>
        <fullName evidence="10">Glycoside hydrolase family 31 N-terminal domain-containing protein</fullName>
    </recommendedName>
</protein>
<dbReference type="CDD" id="cd14752">
    <property type="entry name" value="GH31_N"/>
    <property type="match status" value="1"/>
</dbReference>
<dbReference type="InterPro" id="IPR048395">
    <property type="entry name" value="Glyco_hydro_31_C"/>
</dbReference>
<name>A0A918CGH1_9DEIO</name>
<feature type="region of interest" description="Disordered" evidence="3">
    <location>
        <begin position="16"/>
        <end position="37"/>
    </location>
</feature>
<evidence type="ECO:0000256" key="3">
    <source>
        <dbReference type="SAM" id="MobiDB-lite"/>
    </source>
</evidence>
<dbReference type="InterPro" id="IPR011013">
    <property type="entry name" value="Gal_mutarotase_sf_dom"/>
</dbReference>
<dbReference type="InterPro" id="IPR051816">
    <property type="entry name" value="Glycosyl_Hydrolase_31"/>
</dbReference>
<evidence type="ECO:0000259" key="7">
    <source>
        <dbReference type="Pfam" id="PF22681"/>
    </source>
</evidence>
<evidence type="ECO:0000313" key="8">
    <source>
        <dbReference type="EMBL" id="GGR20327.1"/>
    </source>
</evidence>
<feature type="domain" description="Glycosyl hydrolase family 31 C-terminal" evidence="6">
    <location>
        <begin position="692"/>
        <end position="775"/>
    </location>
</feature>
<gene>
    <name evidence="8" type="ORF">GCM10008957_35950</name>
</gene>
<dbReference type="Pfam" id="PF01055">
    <property type="entry name" value="Glyco_hydro_31_2nd"/>
    <property type="match status" value="1"/>
</dbReference>
<reference evidence="8" key="1">
    <citation type="journal article" date="2014" name="Int. J. Syst. Evol. Microbiol.">
        <title>Complete genome sequence of Corynebacterium casei LMG S-19264T (=DSM 44701T), isolated from a smear-ripened cheese.</title>
        <authorList>
            <consortium name="US DOE Joint Genome Institute (JGI-PGF)"/>
            <person name="Walter F."/>
            <person name="Albersmeier A."/>
            <person name="Kalinowski J."/>
            <person name="Ruckert C."/>
        </authorList>
    </citation>
    <scope>NUCLEOTIDE SEQUENCE</scope>
    <source>
        <strain evidence="8">JCM 31311</strain>
    </source>
</reference>
<evidence type="ECO:0000256" key="1">
    <source>
        <dbReference type="ARBA" id="ARBA00007806"/>
    </source>
</evidence>
<feature type="domain" description="Lmo2446-like N-terminal" evidence="7">
    <location>
        <begin position="10"/>
        <end position="55"/>
    </location>
</feature>
<evidence type="ECO:0000259" key="6">
    <source>
        <dbReference type="Pfam" id="PF21365"/>
    </source>
</evidence>
<dbReference type="CDD" id="cd06597">
    <property type="entry name" value="GH31_transferase_CtsY"/>
    <property type="match status" value="1"/>
</dbReference>
<dbReference type="InterPro" id="IPR025887">
    <property type="entry name" value="Glyco_hydro_31_N_dom"/>
</dbReference>
<dbReference type="Gene3D" id="2.60.40.1760">
    <property type="entry name" value="glycosyl hydrolase (family 31)"/>
    <property type="match status" value="1"/>
</dbReference>
<sequence>MTQTVTRTIVHQPVGIDDPYKRLPTERTPRDPRPGDRLHVNFRAEQMTSASVTLTSETSTLTVPARPLGHDFWTADLGIVEAGNYSYTIDSGADYSVTFSFLVGRWRQISSILTTTIKADRVEFVLADEEGQPARASLSFPTAGACRLEFGTTDIPSRSGQPCTAQQDNKIIQIRADGTEVEVDCQTLGVTVRQPGKKDGVRASLRFRWLEGSSGLDQVEAQFYAGSGEPLYGLGERFSAANRRGRETDVRVYEEYKEQGQRTYLPVPFVVSPQAWGVWLDATEPSSFDLREETCVVRLDQFPGTPVRMSLHLIVADDAYGVTGTFTRLNSGLNVPPKWAFGPWMSSNDWNSQARTEEVVRRTLAEDIPATVLVLEAWSDEHTFYIWNDAEYTPVAGSDALKLSDFTFRGRWPDPKHLIDECHAQGIHVLLWQIPVQKHVPEEHAQHHADEAHMIERHFGVQNADGSPYRCQGWWFTDGLVMDFTHPQAAKWWFSKREYLFDELGIDGFKTDGGEHLWGRDLRMHDGRRGLEMFNAYPNNYVGAYHDFVQQHTAGNGLTFSRAGFTGAGRYPAHWAGDENSTWSAYKASIQAGLSAGLSGVSMWSWDIGGFSGEIPTVELYLRSVAFGAFSPIMQYHSEWNGAVENRDRTPWNIAERHQDARPIEVYRRYAQLRMSLLNYLYDEALEMSAVGIPMMRYPYLVYPEAAEFLRQDEQAYLFTRDLLVCPVVEKGALAREVRLPPGRWVDAWTGEIFEGTRSVLMSAPLDQIPVFICADSPRRNLLLAAFNHF</sequence>
<keyword evidence="2" id="KW-0326">Glycosidase</keyword>
<feature type="domain" description="Glycoside hydrolase family 31 N-terminal" evidence="5">
    <location>
        <begin position="156"/>
        <end position="289"/>
    </location>
</feature>
<dbReference type="Gene3D" id="3.20.20.80">
    <property type="entry name" value="Glycosidases"/>
    <property type="match status" value="1"/>
</dbReference>
<dbReference type="RefSeq" id="WP_189091885.1">
    <property type="nucleotide sequence ID" value="NZ_BMQL01000024.1"/>
</dbReference>
<feature type="domain" description="Glycoside hydrolase family 31 TIM barrel" evidence="4">
    <location>
        <begin position="335"/>
        <end position="683"/>
    </location>
</feature>
<reference evidence="8" key="2">
    <citation type="submission" date="2020-09" db="EMBL/GenBank/DDBJ databases">
        <authorList>
            <person name="Sun Q."/>
            <person name="Ohkuma M."/>
        </authorList>
    </citation>
    <scope>NUCLEOTIDE SEQUENCE</scope>
    <source>
        <strain evidence="8">JCM 31311</strain>
    </source>
</reference>
<accession>A0A918CGH1</accession>
<dbReference type="GO" id="GO:0030246">
    <property type="term" value="F:carbohydrate binding"/>
    <property type="evidence" value="ECO:0007669"/>
    <property type="project" value="InterPro"/>
</dbReference>
<dbReference type="InterPro" id="IPR013780">
    <property type="entry name" value="Glyco_hydro_b"/>
</dbReference>
<dbReference type="Proteomes" id="UP000603865">
    <property type="component" value="Unassembled WGS sequence"/>
</dbReference>
<dbReference type="Gene3D" id="2.60.40.1180">
    <property type="entry name" value="Golgi alpha-mannosidase II"/>
    <property type="match status" value="1"/>
</dbReference>
<dbReference type="Pfam" id="PF13802">
    <property type="entry name" value="Gal_mutarotas_2"/>
    <property type="match status" value="1"/>
</dbReference>
<dbReference type="EMBL" id="BMQL01000024">
    <property type="protein sequence ID" value="GGR20327.1"/>
    <property type="molecule type" value="Genomic_DNA"/>
</dbReference>
<dbReference type="Pfam" id="PF22681">
    <property type="entry name" value="Lmo2446-like_N"/>
    <property type="match status" value="1"/>
</dbReference>
<comment type="similarity">
    <text evidence="1 2">Belongs to the glycosyl hydrolase 31 family.</text>
</comment>
<dbReference type="AlphaFoldDB" id="A0A918CGH1"/>
<dbReference type="InterPro" id="IPR000322">
    <property type="entry name" value="Glyco_hydro_31_TIM"/>
</dbReference>
<dbReference type="InterPro" id="IPR013783">
    <property type="entry name" value="Ig-like_fold"/>
</dbReference>
<feature type="compositionally biased region" description="Basic and acidic residues" evidence="3">
    <location>
        <begin position="18"/>
        <end position="37"/>
    </location>
</feature>
<proteinExistence type="inferred from homology"/>
<dbReference type="Pfam" id="PF21365">
    <property type="entry name" value="Glyco_hydro_31_3rd"/>
    <property type="match status" value="1"/>
</dbReference>
<keyword evidence="9" id="KW-1185">Reference proteome</keyword>
<evidence type="ECO:0000259" key="5">
    <source>
        <dbReference type="Pfam" id="PF13802"/>
    </source>
</evidence>
<dbReference type="Gene3D" id="2.60.40.10">
    <property type="entry name" value="Immunoglobulins"/>
    <property type="match status" value="1"/>
</dbReference>
<dbReference type="PANTHER" id="PTHR43863">
    <property type="entry name" value="HYDROLASE, PUTATIVE (AFU_ORTHOLOGUE AFUA_1G03140)-RELATED"/>
    <property type="match status" value="1"/>
</dbReference>
<dbReference type="InterPro" id="IPR017853">
    <property type="entry name" value="GH"/>
</dbReference>
<dbReference type="GO" id="GO:0005975">
    <property type="term" value="P:carbohydrate metabolic process"/>
    <property type="evidence" value="ECO:0007669"/>
    <property type="project" value="InterPro"/>
</dbReference>
<evidence type="ECO:0008006" key="10">
    <source>
        <dbReference type="Google" id="ProtNLM"/>
    </source>
</evidence>
<dbReference type="SUPFAM" id="SSF74650">
    <property type="entry name" value="Galactose mutarotase-like"/>
    <property type="match status" value="1"/>
</dbReference>
<dbReference type="SUPFAM" id="SSF51445">
    <property type="entry name" value="(Trans)glycosidases"/>
    <property type="match status" value="1"/>
</dbReference>
<keyword evidence="2" id="KW-0378">Hydrolase</keyword>